<feature type="compositionally biased region" description="Basic and acidic residues" evidence="1">
    <location>
        <begin position="621"/>
        <end position="649"/>
    </location>
</feature>
<dbReference type="GO" id="GO:0005085">
    <property type="term" value="F:guanyl-nucleotide exchange factor activity"/>
    <property type="evidence" value="ECO:0007669"/>
    <property type="project" value="InterPro"/>
</dbReference>
<dbReference type="PROSITE" id="PS50010">
    <property type="entry name" value="DH_2"/>
    <property type="match status" value="1"/>
</dbReference>
<proteinExistence type="predicted"/>
<name>A0AAW1B564_CROAD</name>
<feature type="region of interest" description="Disordered" evidence="1">
    <location>
        <begin position="1000"/>
        <end position="1045"/>
    </location>
</feature>
<feature type="region of interest" description="Disordered" evidence="1">
    <location>
        <begin position="444"/>
        <end position="653"/>
    </location>
</feature>
<keyword evidence="5" id="KW-1185">Reference proteome</keyword>
<feature type="compositionally biased region" description="Polar residues" evidence="1">
    <location>
        <begin position="1109"/>
        <end position="1122"/>
    </location>
</feature>
<evidence type="ECO:0000259" key="2">
    <source>
        <dbReference type="PROSITE" id="PS50003"/>
    </source>
</evidence>
<feature type="compositionally biased region" description="Basic and acidic residues" evidence="1">
    <location>
        <begin position="1009"/>
        <end position="1028"/>
    </location>
</feature>
<feature type="region of interest" description="Disordered" evidence="1">
    <location>
        <begin position="1095"/>
        <end position="1132"/>
    </location>
</feature>
<feature type="compositionally biased region" description="Low complexity" evidence="1">
    <location>
        <begin position="607"/>
        <end position="617"/>
    </location>
</feature>
<feature type="compositionally biased region" description="Basic and acidic residues" evidence="1">
    <location>
        <begin position="369"/>
        <end position="386"/>
    </location>
</feature>
<feature type="compositionally biased region" description="Polar residues" evidence="1">
    <location>
        <begin position="1552"/>
        <end position="1570"/>
    </location>
</feature>
<accession>A0AAW1B564</accession>
<feature type="domain" description="PH" evidence="2">
    <location>
        <begin position="1375"/>
        <end position="1479"/>
    </location>
</feature>
<evidence type="ECO:0000256" key="1">
    <source>
        <dbReference type="SAM" id="MobiDB-lite"/>
    </source>
</evidence>
<dbReference type="InterPro" id="IPR055251">
    <property type="entry name" value="SOS1_NGEF_PH"/>
</dbReference>
<dbReference type="Proteomes" id="UP001474421">
    <property type="component" value="Unassembled WGS sequence"/>
</dbReference>
<dbReference type="SUPFAM" id="SSF50729">
    <property type="entry name" value="PH domain-like"/>
    <property type="match status" value="1"/>
</dbReference>
<dbReference type="EMBL" id="JAOTOJ010000008">
    <property type="protein sequence ID" value="KAK9397340.1"/>
    <property type="molecule type" value="Genomic_DNA"/>
</dbReference>
<dbReference type="InterPro" id="IPR052231">
    <property type="entry name" value="Rho_GEF_signaling-related"/>
</dbReference>
<dbReference type="PANTHER" id="PTHR45845">
    <property type="entry name" value="RHO GUANINE NUCLEOTIDE EXCHANGE FACTOR-RELATED"/>
    <property type="match status" value="1"/>
</dbReference>
<dbReference type="PROSITE" id="PS50003">
    <property type="entry name" value="PH_DOMAIN"/>
    <property type="match status" value="1"/>
</dbReference>
<feature type="compositionally biased region" description="Polar residues" evidence="1">
    <location>
        <begin position="1031"/>
        <end position="1044"/>
    </location>
</feature>
<dbReference type="InterPro" id="IPR035899">
    <property type="entry name" value="DBL_dom_sf"/>
</dbReference>
<dbReference type="SMART" id="SM00233">
    <property type="entry name" value="PH"/>
    <property type="match status" value="1"/>
</dbReference>
<feature type="domain" description="DH" evidence="3">
    <location>
        <begin position="1188"/>
        <end position="1363"/>
    </location>
</feature>
<feature type="compositionally biased region" description="Polar residues" evidence="1">
    <location>
        <begin position="497"/>
        <end position="510"/>
    </location>
</feature>
<comment type="caution">
    <text evidence="4">The sequence shown here is derived from an EMBL/GenBank/DDBJ whole genome shotgun (WGS) entry which is preliminary data.</text>
</comment>
<dbReference type="PANTHER" id="PTHR45845:SF5">
    <property type="entry name" value="RHO GUANINE NUCLEOTIDE EXCHANGE FACTOR 40"/>
    <property type="match status" value="1"/>
</dbReference>
<reference evidence="4 5" key="1">
    <citation type="journal article" date="2024" name="Proc. Natl. Acad. Sci. U.S.A.">
        <title>The genetic regulatory architecture and epigenomic basis for age-related changes in rattlesnake venom.</title>
        <authorList>
            <person name="Hogan M.P."/>
            <person name="Holding M.L."/>
            <person name="Nystrom G.S."/>
            <person name="Colston T.J."/>
            <person name="Bartlett D.A."/>
            <person name="Mason A.J."/>
            <person name="Ellsworth S.A."/>
            <person name="Rautsaw R.M."/>
            <person name="Lawrence K.C."/>
            <person name="Strickland J.L."/>
            <person name="He B."/>
            <person name="Fraser P."/>
            <person name="Margres M.J."/>
            <person name="Gilbert D.M."/>
            <person name="Gibbs H.L."/>
            <person name="Parkinson C.L."/>
            <person name="Rokyta D.R."/>
        </authorList>
    </citation>
    <scope>NUCLEOTIDE SEQUENCE [LARGE SCALE GENOMIC DNA]</scope>
    <source>
        <strain evidence="4">DRR0105</strain>
    </source>
</reference>
<evidence type="ECO:0000313" key="4">
    <source>
        <dbReference type="EMBL" id="KAK9397340.1"/>
    </source>
</evidence>
<feature type="compositionally biased region" description="Basic and acidic residues" evidence="1">
    <location>
        <begin position="444"/>
        <end position="465"/>
    </location>
</feature>
<dbReference type="InterPro" id="IPR001849">
    <property type="entry name" value="PH_domain"/>
</dbReference>
<evidence type="ECO:0000259" key="3">
    <source>
        <dbReference type="PROSITE" id="PS50010"/>
    </source>
</evidence>
<dbReference type="Gene3D" id="2.30.29.30">
    <property type="entry name" value="Pleckstrin-homology domain (PH domain)/Phosphotyrosine-binding domain (PTB)"/>
    <property type="match status" value="1"/>
</dbReference>
<feature type="compositionally biased region" description="Basic residues" evidence="1">
    <location>
        <begin position="474"/>
        <end position="486"/>
    </location>
</feature>
<gene>
    <name evidence="4" type="ORF">NXF25_020701</name>
</gene>
<organism evidence="4 5">
    <name type="scientific">Crotalus adamanteus</name>
    <name type="common">Eastern diamondback rattlesnake</name>
    <dbReference type="NCBI Taxonomy" id="8729"/>
    <lineage>
        <taxon>Eukaryota</taxon>
        <taxon>Metazoa</taxon>
        <taxon>Chordata</taxon>
        <taxon>Craniata</taxon>
        <taxon>Vertebrata</taxon>
        <taxon>Euteleostomi</taxon>
        <taxon>Lepidosauria</taxon>
        <taxon>Squamata</taxon>
        <taxon>Bifurcata</taxon>
        <taxon>Unidentata</taxon>
        <taxon>Episquamata</taxon>
        <taxon>Toxicofera</taxon>
        <taxon>Serpentes</taxon>
        <taxon>Colubroidea</taxon>
        <taxon>Viperidae</taxon>
        <taxon>Crotalinae</taxon>
        <taxon>Crotalus</taxon>
    </lineage>
</organism>
<protein>
    <submittedName>
        <fullName evidence="4">Rho guanine nucleotide exchange factor 40-like</fullName>
    </submittedName>
</protein>
<feature type="region of interest" description="Disordered" evidence="1">
    <location>
        <begin position="1530"/>
        <end position="1580"/>
    </location>
</feature>
<evidence type="ECO:0000313" key="5">
    <source>
        <dbReference type="Proteomes" id="UP001474421"/>
    </source>
</evidence>
<dbReference type="SUPFAM" id="SSF48065">
    <property type="entry name" value="DBL homology domain (DH-domain)"/>
    <property type="match status" value="1"/>
</dbReference>
<dbReference type="Gene3D" id="1.20.900.10">
    <property type="entry name" value="Dbl homology (DH) domain"/>
    <property type="match status" value="1"/>
</dbReference>
<sequence>MLLPQSRLHVPLPGLRRGLQLQADAESGAGIFARRWLQAGLAGRGGEGDATCGISTGGGSHRSGESVPSVRPPACAMEPEPVEECVQSTLAALYPPFEATAPTLLSQVFEVLERTYQHDALRYTLDFLVPAKHILARIQSEACAQYSGFVFCHEGWPLCLHEKVLVQLGSLPWQRLCPGDFYLQVVPHRECAPRLVLKCLSLESRGVQELPVSPDSYRFLFTIEWLNGINKERRVGRLERCLLAAGEKVLSLPWAELVYPQFVHKDGFIVGQHCPTDLTPEVLGARSPGDGRHSGGENRESEGEYVHLLEVSPTLHQPPRIPQPCSAQIQTMPARKGHSKNRSRRHRAWLHHKSGCGENFALRQACKTEEAEKSSQEKGVQDEKVAQLRPNPSPALGPALDTPGVVGNLNPKQLEENLDPIETKPPPILSGSDDVVEDTVLGKEDLLDSIHRDPTPPKEDSKESHSPALATPKRTTKGNRRKKKGAGRGAGGWIKQGTDSVNQETGSSDLKMSAEKEEACTGPGEQNFGTGSVHVSTREPGSINVSCVDTTDCDDTQEKGIIKRNQSLETGGEEANNKDLVVSTGDCTAGATEPEDSTGKCSIGDNEGSSGEGSMEGPKLNTEEPNAKPKTSEPRTGTEEVGVQEKEVDSSEDQCMVEQGLDIKEPVLTDLPRKSELASVDGREEAVCIAADQGPREIQNSLLPKMARLGESVNWNLLLSGVFALTGGIDKTGHSLLTIVPQPLQDELPPGQEDLVNTLRYMHSLLRQELKILGLTVLLDLSHVDDWAFQAPVLLPALRAFQETTPPPICQLLVVLPSDNRFVPHEEELILEPAVEIRLLLLHELPHYAALDQLTPALGGTLSYTPPKWVREHQALEQLQDLCCSVLQTVCEASDHLKAVGTASSQEELSTQITLHQETMQKLLSEPRLLELQCRGGSLLARLPPLGPCSTQAVDATRLYQEVDEALHGLVQLSNRCLEILQQEKKNIQVKQEGKTCLQSGDNSVAKKRKDERPTEGLAERTSLEKKLLQNPRSSGKSQVTLEDSSVPRARACSISASSSPKHGLVLGSKFGSSCSLTSLFQPLTSPKASPCCSPARNNALDGRKKSQRPLNTSKTPTSPANNLALRALSDPGRPSVHIRGLEVSSRELADRSCSPREHVLLGRSRTHVAEAPWGATPRMERRRCLGVQQQLLVELLECEREYVGALTQPFSLSQEPGGQAWTAELRCLGSALRATRDQLLAFHSNCLLSELEGCMNHPSRAGSCFLRHKEAFQLYATYAKDHHKFQAALALLRSTGKKGLMEPREDGQIAYTLQVPLEQLERYRRFLGELLHECELEQGPDRQALQEAQQLLEAQEQRGRDLLATEQIRGCEMKLSEQGPLLQRGELILLSGRRKCQRHVFLFEQLLLFTKCKGAEGSYVCKQALQTASMGLTESVGSSGLRFELWFGRGPARQAYTLQAASAEVKHQWTNIIAQLLWRQAAQPSVSMSLSSCPSQRLAPLGLGPGPPPGLSLPGHFEEEEWDLDVKPIPRAHTSGSEGTSPSHHEPLRQGRSSLPGSSSALGHPQSSFGIAGEPVTPL</sequence>
<dbReference type="InterPro" id="IPR000219">
    <property type="entry name" value="DH_dom"/>
</dbReference>
<dbReference type="Pfam" id="PF00621">
    <property type="entry name" value="RhoGEF"/>
    <property type="match status" value="1"/>
</dbReference>
<dbReference type="InterPro" id="IPR011993">
    <property type="entry name" value="PH-like_dom_sf"/>
</dbReference>
<feature type="region of interest" description="Disordered" evidence="1">
    <location>
        <begin position="369"/>
        <end position="411"/>
    </location>
</feature>
<dbReference type="Pfam" id="PF22697">
    <property type="entry name" value="SOS1_NGEF_PH"/>
    <property type="match status" value="1"/>
</dbReference>